<evidence type="ECO:0000313" key="2">
    <source>
        <dbReference type="Proteomes" id="UP000595320"/>
    </source>
</evidence>
<protein>
    <submittedName>
        <fullName evidence="1">Uncharacterized protein</fullName>
    </submittedName>
</protein>
<name>A0A7T9ULA6_9GAMM</name>
<organism evidence="1 2">
    <name type="scientific">Acinetobacter ursingii</name>
    <dbReference type="NCBI Taxonomy" id="108980"/>
    <lineage>
        <taxon>Bacteria</taxon>
        <taxon>Pseudomonadati</taxon>
        <taxon>Pseudomonadota</taxon>
        <taxon>Gammaproteobacteria</taxon>
        <taxon>Moraxellales</taxon>
        <taxon>Moraxellaceae</taxon>
        <taxon>Acinetobacter</taxon>
    </lineage>
</organism>
<dbReference type="Proteomes" id="UP000595320">
    <property type="component" value="Chromosome"/>
</dbReference>
<reference evidence="1 2" key="1">
    <citation type="submission" date="2021-01" db="EMBL/GenBank/DDBJ databases">
        <title>FDA dAtabase for Regulatory Grade micrObial Sequences (FDA-ARGOS): Supporting development and validation of Infectious Disease Dx tests.</title>
        <authorList>
            <person name="Sproer C."/>
            <person name="Gronow S."/>
            <person name="Severitt S."/>
            <person name="Schroder I."/>
            <person name="Tallon L."/>
            <person name="Sadzewicz L."/>
            <person name="Zhao X."/>
            <person name="Boylan J."/>
            <person name="Ott S."/>
            <person name="Bowen H."/>
            <person name="Vavikolanu K."/>
            <person name="Mehta A."/>
            <person name="Aluvathingal J."/>
            <person name="Nadendla S."/>
            <person name="Lowell S."/>
            <person name="Myers T."/>
            <person name="Yan Y."/>
            <person name="Sichtig H."/>
        </authorList>
    </citation>
    <scope>NUCLEOTIDE SEQUENCE [LARGE SCALE GENOMIC DNA]</scope>
    <source>
        <strain evidence="1 2">FDAARGOS_1096</strain>
    </source>
</reference>
<proteinExistence type="predicted"/>
<sequence length="59" mass="7098">MQIYKRVHWTSSDDLAQKYDLSVVYIYRIVKRMTAIGKAFQISSNNILKNPTIIYYLYY</sequence>
<dbReference type="Gene3D" id="1.10.10.60">
    <property type="entry name" value="Homeodomain-like"/>
    <property type="match status" value="1"/>
</dbReference>
<accession>A0A7T9ULA6</accession>
<evidence type="ECO:0000313" key="1">
    <source>
        <dbReference type="EMBL" id="QQT87855.1"/>
    </source>
</evidence>
<dbReference type="EMBL" id="CP068176">
    <property type="protein sequence ID" value="QQT87855.1"/>
    <property type="molecule type" value="Genomic_DNA"/>
</dbReference>
<dbReference type="AlphaFoldDB" id="A0A7T9ULA6"/>
<dbReference type="RefSeq" id="WP_080633180.1">
    <property type="nucleotide sequence ID" value="NZ_BHGA01000023.1"/>
</dbReference>
<gene>
    <name evidence="1" type="ORF">I6I53_09790</name>
</gene>